<proteinExistence type="predicted"/>
<dbReference type="Proteomes" id="UP001159363">
    <property type="component" value="Chromosome 10"/>
</dbReference>
<keyword evidence="2" id="KW-1185">Reference proteome</keyword>
<evidence type="ECO:0000313" key="1">
    <source>
        <dbReference type="EMBL" id="KAJ8872958.1"/>
    </source>
</evidence>
<feature type="non-terminal residue" evidence="1">
    <location>
        <position position="110"/>
    </location>
</feature>
<dbReference type="EMBL" id="JARBHB010000011">
    <property type="protein sequence ID" value="KAJ8872958.1"/>
    <property type="molecule type" value="Genomic_DNA"/>
</dbReference>
<organism evidence="1 2">
    <name type="scientific">Dryococelus australis</name>
    <dbReference type="NCBI Taxonomy" id="614101"/>
    <lineage>
        <taxon>Eukaryota</taxon>
        <taxon>Metazoa</taxon>
        <taxon>Ecdysozoa</taxon>
        <taxon>Arthropoda</taxon>
        <taxon>Hexapoda</taxon>
        <taxon>Insecta</taxon>
        <taxon>Pterygota</taxon>
        <taxon>Neoptera</taxon>
        <taxon>Polyneoptera</taxon>
        <taxon>Phasmatodea</taxon>
        <taxon>Verophasmatodea</taxon>
        <taxon>Anareolatae</taxon>
        <taxon>Phasmatidae</taxon>
        <taxon>Eurycanthinae</taxon>
        <taxon>Dryococelus</taxon>
    </lineage>
</organism>
<name>A0ABQ9GLQ5_9NEOP</name>
<sequence>MQKRFHILVLTEANEKHSAHSYEKLLVRDLTCGLSAKPQRLQTCAYGAYTISNLGITSAYTTKNYMGSLCKKGESYTTHVHVKDHTSLYPFISINFSPSRSRCLQGIISP</sequence>
<evidence type="ECO:0000313" key="2">
    <source>
        <dbReference type="Proteomes" id="UP001159363"/>
    </source>
</evidence>
<gene>
    <name evidence="1" type="ORF">PR048_026574</name>
</gene>
<comment type="caution">
    <text evidence="1">The sequence shown here is derived from an EMBL/GenBank/DDBJ whole genome shotgun (WGS) entry which is preliminary data.</text>
</comment>
<protein>
    <submittedName>
        <fullName evidence="1">Uncharacterized protein</fullName>
    </submittedName>
</protein>
<reference evidence="1 2" key="1">
    <citation type="submission" date="2023-02" db="EMBL/GenBank/DDBJ databases">
        <title>LHISI_Scaffold_Assembly.</title>
        <authorList>
            <person name="Stuart O.P."/>
            <person name="Cleave R."/>
            <person name="Magrath M.J.L."/>
            <person name="Mikheyev A.S."/>
        </authorList>
    </citation>
    <scope>NUCLEOTIDE SEQUENCE [LARGE SCALE GENOMIC DNA]</scope>
    <source>
        <strain evidence="1">Daus_M_001</strain>
        <tissue evidence="1">Leg muscle</tissue>
    </source>
</reference>
<accession>A0ABQ9GLQ5</accession>